<evidence type="ECO:0000256" key="1">
    <source>
        <dbReference type="ARBA" id="ARBA00022763"/>
    </source>
</evidence>
<dbReference type="Gene3D" id="1.10.340.30">
    <property type="entry name" value="Hypothetical protein, domain 2"/>
    <property type="match status" value="1"/>
</dbReference>
<evidence type="ECO:0000313" key="3">
    <source>
        <dbReference type="EMBL" id="MBB4928385.1"/>
    </source>
</evidence>
<dbReference type="EC" id="3.2.2.21" evidence="3"/>
<dbReference type="SUPFAM" id="SSF48150">
    <property type="entry name" value="DNA-glycosylase"/>
    <property type="match status" value="1"/>
</dbReference>
<dbReference type="GO" id="GO:0043916">
    <property type="term" value="F:DNA-7-methylguanine glycosylase activity"/>
    <property type="evidence" value="ECO:0007669"/>
    <property type="project" value="TreeGrafter"/>
</dbReference>
<comment type="caution">
    <text evidence="3">The sequence shown here is derived from an EMBL/GenBank/DDBJ whole genome shotgun (WGS) entry which is preliminary data.</text>
</comment>
<accession>A0A7W7RAP7</accession>
<gene>
    <name evidence="3" type="ORF">FHR34_007482</name>
</gene>
<dbReference type="InterPro" id="IPR051912">
    <property type="entry name" value="Alkylbase_DNA_Glycosylase/TA"/>
</dbReference>
<dbReference type="PANTHER" id="PTHR43003:SF13">
    <property type="entry name" value="DNA-3-METHYLADENINE GLYCOSYLASE 2"/>
    <property type="match status" value="1"/>
</dbReference>
<keyword evidence="2" id="KW-0234">DNA repair</keyword>
<keyword evidence="3" id="KW-0326">Glycosidase</keyword>
<evidence type="ECO:0000313" key="4">
    <source>
        <dbReference type="Proteomes" id="UP000540506"/>
    </source>
</evidence>
<dbReference type="GO" id="GO:0005737">
    <property type="term" value="C:cytoplasm"/>
    <property type="evidence" value="ECO:0007669"/>
    <property type="project" value="TreeGrafter"/>
</dbReference>
<protein>
    <submittedName>
        <fullName evidence="3">DNA-3-methyladenine glycosylase II</fullName>
        <ecNumber evidence="3">3.2.2.21</ecNumber>
    </submittedName>
</protein>
<reference evidence="3 4" key="1">
    <citation type="submission" date="2020-08" db="EMBL/GenBank/DDBJ databases">
        <title>Sequencing the genomes of 1000 actinobacteria strains.</title>
        <authorList>
            <person name="Klenk H.-P."/>
        </authorList>
    </citation>
    <scope>NUCLEOTIDE SEQUENCE [LARGE SCALE GENOMIC DNA]</scope>
    <source>
        <strain evidence="3 4">DSM 41654</strain>
    </source>
</reference>
<name>A0A7W7RAP7_KITKI</name>
<dbReference type="EMBL" id="JACHJV010000003">
    <property type="protein sequence ID" value="MBB4928385.1"/>
    <property type="molecule type" value="Genomic_DNA"/>
</dbReference>
<proteinExistence type="predicted"/>
<dbReference type="GO" id="GO:0032131">
    <property type="term" value="F:alkylated DNA binding"/>
    <property type="evidence" value="ECO:0007669"/>
    <property type="project" value="TreeGrafter"/>
</dbReference>
<dbReference type="RefSeq" id="WP_184945735.1">
    <property type="nucleotide sequence ID" value="NZ_JACHJV010000003.1"/>
</dbReference>
<sequence length="316" mass="33728">MPALSFTPKGPFSLVASTRFLEGFTPASYHHAPDGVLRLAFPTDDGRAVIGCALWQKERADGAAAATVHAEYTLHVDGKATEPGASTHPAKAARAQIARILSLDTDATDFPALADVDPVVAGLQAQFPGLRPVLFHSPYEAAAWTIIGNRIRKTQAAHIKARLAQEHGQTVDVAHRRLLAFPAPAALRRIGDIPGLTDIKVERLHALADAALDGRLDATHLLAQPAEFALTDLKELPGIGPFSAELILIRGAGHPDVFPRAEPRVHRAMAAAYGLDSTAAADTTRLAAIADAWRPYRSWVALLLRAHAQDQPASQT</sequence>
<dbReference type="GO" id="GO:0032993">
    <property type="term" value="C:protein-DNA complex"/>
    <property type="evidence" value="ECO:0007669"/>
    <property type="project" value="TreeGrafter"/>
</dbReference>
<dbReference type="GO" id="GO:0006285">
    <property type="term" value="P:base-excision repair, AP site formation"/>
    <property type="evidence" value="ECO:0007669"/>
    <property type="project" value="TreeGrafter"/>
</dbReference>
<keyword evidence="4" id="KW-1185">Reference proteome</keyword>
<keyword evidence="1" id="KW-0227">DNA damage</keyword>
<dbReference type="GO" id="GO:0008725">
    <property type="term" value="F:DNA-3-methyladenine glycosylase activity"/>
    <property type="evidence" value="ECO:0007669"/>
    <property type="project" value="TreeGrafter"/>
</dbReference>
<keyword evidence="3" id="KW-0378">Hydrolase</keyword>
<organism evidence="3 4">
    <name type="scientific">Kitasatospora kifunensis</name>
    <name type="common">Streptomyces kifunensis</name>
    <dbReference type="NCBI Taxonomy" id="58351"/>
    <lineage>
        <taxon>Bacteria</taxon>
        <taxon>Bacillati</taxon>
        <taxon>Actinomycetota</taxon>
        <taxon>Actinomycetes</taxon>
        <taxon>Kitasatosporales</taxon>
        <taxon>Streptomycetaceae</taxon>
        <taxon>Kitasatospora</taxon>
    </lineage>
</organism>
<dbReference type="InterPro" id="IPR011257">
    <property type="entry name" value="DNA_glycosylase"/>
</dbReference>
<dbReference type="Gene3D" id="1.10.1670.40">
    <property type="match status" value="1"/>
</dbReference>
<dbReference type="GO" id="GO:0006307">
    <property type="term" value="P:DNA alkylation repair"/>
    <property type="evidence" value="ECO:0007669"/>
    <property type="project" value="TreeGrafter"/>
</dbReference>
<dbReference type="Proteomes" id="UP000540506">
    <property type="component" value="Unassembled WGS sequence"/>
</dbReference>
<evidence type="ECO:0000256" key="2">
    <source>
        <dbReference type="ARBA" id="ARBA00023204"/>
    </source>
</evidence>
<dbReference type="PANTHER" id="PTHR43003">
    <property type="entry name" value="DNA-3-METHYLADENINE GLYCOSYLASE"/>
    <property type="match status" value="1"/>
</dbReference>
<dbReference type="AlphaFoldDB" id="A0A7W7RAP7"/>